<keyword evidence="2" id="KW-1185">Reference proteome</keyword>
<name>A0A918YTE8_9ACTN</name>
<comment type="caution">
    <text evidence="1">The sequence shown here is derived from an EMBL/GenBank/DDBJ whole genome shotgun (WGS) entry which is preliminary data.</text>
</comment>
<dbReference type="AlphaFoldDB" id="A0A918YTE8"/>
<reference evidence="1" key="1">
    <citation type="journal article" date="2014" name="Int. J. Syst. Evol. Microbiol.">
        <title>Complete genome sequence of Corynebacterium casei LMG S-19264T (=DSM 44701T), isolated from a smear-ripened cheese.</title>
        <authorList>
            <consortium name="US DOE Joint Genome Institute (JGI-PGF)"/>
            <person name="Walter F."/>
            <person name="Albersmeier A."/>
            <person name="Kalinowski J."/>
            <person name="Ruckert C."/>
        </authorList>
    </citation>
    <scope>NUCLEOTIDE SEQUENCE</scope>
    <source>
        <strain evidence="1">JCM 4714</strain>
    </source>
</reference>
<dbReference type="EMBL" id="BMVG01000060">
    <property type="protein sequence ID" value="GHE15248.1"/>
    <property type="molecule type" value="Genomic_DNA"/>
</dbReference>
<evidence type="ECO:0000313" key="2">
    <source>
        <dbReference type="Proteomes" id="UP000655443"/>
    </source>
</evidence>
<protein>
    <submittedName>
        <fullName evidence="1">Uncharacterized protein</fullName>
    </submittedName>
</protein>
<evidence type="ECO:0000313" key="1">
    <source>
        <dbReference type="EMBL" id="GHE15248.1"/>
    </source>
</evidence>
<dbReference type="Proteomes" id="UP000655443">
    <property type="component" value="Unassembled WGS sequence"/>
</dbReference>
<sequence length="89" mass="9163">MRVETFVELLDGVLCGEADVSLVAAECGCESQKAQVVAGISFVAEAESAVAGQPRHSALDELAQVAADGVAPPGSVYFPQPWASGKPFE</sequence>
<proteinExistence type="predicted"/>
<organism evidence="1 2">
    <name type="scientific">Streptomyces alanosinicus</name>
    <dbReference type="NCBI Taxonomy" id="68171"/>
    <lineage>
        <taxon>Bacteria</taxon>
        <taxon>Bacillati</taxon>
        <taxon>Actinomycetota</taxon>
        <taxon>Actinomycetes</taxon>
        <taxon>Kitasatosporales</taxon>
        <taxon>Streptomycetaceae</taxon>
        <taxon>Streptomyces</taxon>
    </lineage>
</organism>
<accession>A0A918YTE8</accession>
<gene>
    <name evidence="1" type="ORF">GCM10010339_89280</name>
</gene>
<reference evidence="1" key="2">
    <citation type="submission" date="2020-09" db="EMBL/GenBank/DDBJ databases">
        <authorList>
            <person name="Sun Q."/>
            <person name="Ohkuma M."/>
        </authorList>
    </citation>
    <scope>NUCLEOTIDE SEQUENCE</scope>
    <source>
        <strain evidence="1">JCM 4714</strain>
    </source>
</reference>